<evidence type="ECO:0000256" key="1">
    <source>
        <dbReference type="ARBA" id="ARBA00004370"/>
    </source>
</evidence>
<feature type="transmembrane region" description="Helical" evidence="7">
    <location>
        <begin position="348"/>
        <end position="367"/>
    </location>
</feature>
<protein>
    <submittedName>
        <fullName evidence="10">FMRFamide receptor-like</fullName>
    </submittedName>
</protein>
<reference evidence="10" key="1">
    <citation type="submission" date="2025-08" db="UniProtKB">
        <authorList>
            <consortium name="RefSeq"/>
        </authorList>
    </citation>
    <scope>IDENTIFICATION</scope>
    <source>
        <tissue evidence="10">Muscle</tissue>
    </source>
</reference>
<dbReference type="PANTHER" id="PTHR46641">
    <property type="entry name" value="FMRFAMIDE RECEPTOR-RELATED"/>
    <property type="match status" value="1"/>
</dbReference>
<dbReference type="Gene3D" id="1.20.1070.10">
    <property type="entry name" value="Rhodopsin 7-helix transmembrane proteins"/>
    <property type="match status" value="1"/>
</dbReference>
<keyword evidence="5 7" id="KW-0472">Membrane</keyword>
<evidence type="ECO:0000313" key="9">
    <source>
        <dbReference type="Proteomes" id="UP000694941"/>
    </source>
</evidence>
<evidence type="ECO:0000313" key="10">
    <source>
        <dbReference type="RefSeq" id="XP_013772144.1"/>
    </source>
</evidence>
<feature type="transmembrane region" description="Helical" evidence="7">
    <location>
        <begin position="302"/>
        <end position="328"/>
    </location>
</feature>
<keyword evidence="3 7" id="KW-0812">Transmembrane</keyword>
<sequence length="532" mass="60707">MTFQRLTSSNCSIKNGGLPFVNCSSHVVATCVFSNCTQIWTSSDPILENISNTIEYQEFNGGVDEEFEVFRERSRFWIQRVLVPMILIIGLIGNTVTIVIMTRRRMRSSTNNYLAALAIFDMMYLICVFGLSLFHYPGIQDPRYVVYWHIRPFVIMLTDACSNTSVWLTVTFTIERYIAVSHPIKGKIYCTESRAKKVIVFVSLICFFLTLPTPFEWTVIEITDDETNETTISMDFSDFGNNNLYKTVYYTMTAILFVFIPLFLLAIFNSFLIRSVHLSKIQRNTMTHLRESRDSLQQENKITVMLIAVVVLFFISQLPTAATLVYTSLHAVPPNTNKEALLQGLGNIFNFLVCINAAGNFVLYCLLSQKYRRTFLQTFCPCIKNKLVRLQSVYQRSAYSNVNDNSQLSRNTVVRRSNQSRADSKTLGTNGEGESKKHDFSDASSNKWRAEEGDSFSVLSRTNKQSHNFEEERSGKRKKLPSIFNNQWRKMLGQGERRTGNQEKTVTFQADNDSVILSSPEGVLSINVHSAV</sequence>
<feature type="transmembrane region" description="Helical" evidence="7">
    <location>
        <begin position="198"/>
        <end position="215"/>
    </location>
</feature>
<evidence type="ECO:0000256" key="2">
    <source>
        <dbReference type="ARBA" id="ARBA00010663"/>
    </source>
</evidence>
<evidence type="ECO:0000256" key="4">
    <source>
        <dbReference type="ARBA" id="ARBA00022989"/>
    </source>
</evidence>
<dbReference type="InterPro" id="IPR000276">
    <property type="entry name" value="GPCR_Rhodpsn"/>
</dbReference>
<dbReference type="PRINTS" id="PR00237">
    <property type="entry name" value="GPCRRHODOPSN"/>
</dbReference>
<feature type="transmembrane region" description="Helical" evidence="7">
    <location>
        <begin position="248"/>
        <end position="273"/>
    </location>
</feature>
<proteinExistence type="inferred from homology"/>
<keyword evidence="9" id="KW-1185">Reference proteome</keyword>
<dbReference type="Proteomes" id="UP000694941">
    <property type="component" value="Unplaced"/>
</dbReference>
<dbReference type="InterPro" id="IPR019427">
    <property type="entry name" value="7TM_GPCR_serpentine_rcpt_Srw"/>
</dbReference>
<dbReference type="GeneID" id="106457301"/>
<dbReference type="Pfam" id="PF10324">
    <property type="entry name" value="7TM_GPCR_Srw"/>
    <property type="match status" value="1"/>
</dbReference>
<gene>
    <name evidence="10" type="primary">LOC106457301</name>
</gene>
<dbReference type="RefSeq" id="XP_013772144.1">
    <property type="nucleotide sequence ID" value="XM_013916690.1"/>
</dbReference>
<evidence type="ECO:0000256" key="5">
    <source>
        <dbReference type="ARBA" id="ARBA00023136"/>
    </source>
</evidence>
<feature type="domain" description="G-protein coupled receptors family 1 profile" evidence="8">
    <location>
        <begin position="93"/>
        <end position="364"/>
    </location>
</feature>
<evidence type="ECO:0000256" key="6">
    <source>
        <dbReference type="SAM" id="MobiDB-lite"/>
    </source>
</evidence>
<dbReference type="PANTHER" id="PTHR46641:SF22">
    <property type="entry name" value="PROCTOLIN RECEPTOR, ISOFORM A"/>
    <property type="match status" value="1"/>
</dbReference>
<dbReference type="SUPFAM" id="SSF81321">
    <property type="entry name" value="Family A G protein-coupled receptor-like"/>
    <property type="match status" value="1"/>
</dbReference>
<accession>A0ABM1B095</accession>
<feature type="region of interest" description="Disordered" evidence="6">
    <location>
        <begin position="408"/>
        <end position="447"/>
    </location>
</feature>
<dbReference type="SMART" id="SM01381">
    <property type="entry name" value="7TM_GPCR_Srsx"/>
    <property type="match status" value="1"/>
</dbReference>
<evidence type="ECO:0000256" key="7">
    <source>
        <dbReference type="SAM" id="Phobius"/>
    </source>
</evidence>
<feature type="transmembrane region" description="Helical" evidence="7">
    <location>
        <begin position="113"/>
        <end position="134"/>
    </location>
</feature>
<evidence type="ECO:0000259" key="8">
    <source>
        <dbReference type="PROSITE" id="PS50262"/>
    </source>
</evidence>
<dbReference type="InterPro" id="IPR017452">
    <property type="entry name" value="GPCR_Rhodpsn_7TM"/>
</dbReference>
<dbReference type="CDD" id="cd14978">
    <property type="entry name" value="7tmA_FMRFamide_R-like"/>
    <property type="match status" value="1"/>
</dbReference>
<feature type="compositionally biased region" description="Polar residues" evidence="6">
    <location>
        <begin position="408"/>
        <end position="429"/>
    </location>
</feature>
<dbReference type="PROSITE" id="PS50262">
    <property type="entry name" value="G_PROTEIN_RECEP_F1_2"/>
    <property type="match status" value="1"/>
</dbReference>
<feature type="transmembrane region" description="Helical" evidence="7">
    <location>
        <begin position="81"/>
        <end position="101"/>
    </location>
</feature>
<evidence type="ECO:0000256" key="3">
    <source>
        <dbReference type="ARBA" id="ARBA00022692"/>
    </source>
</evidence>
<organism evidence="9 10">
    <name type="scientific">Limulus polyphemus</name>
    <name type="common">Atlantic horseshoe crab</name>
    <dbReference type="NCBI Taxonomy" id="6850"/>
    <lineage>
        <taxon>Eukaryota</taxon>
        <taxon>Metazoa</taxon>
        <taxon>Ecdysozoa</taxon>
        <taxon>Arthropoda</taxon>
        <taxon>Chelicerata</taxon>
        <taxon>Merostomata</taxon>
        <taxon>Xiphosura</taxon>
        <taxon>Limulidae</taxon>
        <taxon>Limulus</taxon>
    </lineage>
</organism>
<name>A0ABM1B095_LIMPO</name>
<comment type="similarity">
    <text evidence="2">Belongs to the G-protein coupled receptor 1 family.</text>
</comment>
<keyword evidence="4 7" id="KW-1133">Transmembrane helix</keyword>
<dbReference type="InterPro" id="IPR052954">
    <property type="entry name" value="GPCR-Ligand_Int"/>
</dbReference>
<comment type="subcellular location">
    <subcellularLocation>
        <location evidence="1">Membrane</location>
    </subcellularLocation>
</comment>